<name>A0A1X2GEW4_9FUNG</name>
<keyword evidence="7" id="KW-1185">Reference proteome</keyword>
<dbReference type="GO" id="GO:0015179">
    <property type="term" value="F:L-amino acid transmembrane transporter activity"/>
    <property type="evidence" value="ECO:0007669"/>
    <property type="project" value="TreeGrafter"/>
</dbReference>
<dbReference type="InterPro" id="IPR050598">
    <property type="entry name" value="AminoAcid_Transporter"/>
</dbReference>
<evidence type="ECO:0000256" key="5">
    <source>
        <dbReference type="SAM" id="Phobius"/>
    </source>
</evidence>
<keyword evidence="2 5" id="KW-0812">Transmembrane</keyword>
<evidence type="ECO:0000256" key="3">
    <source>
        <dbReference type="ARBA" id="ARBA00022989"/>
    </source>
</evidence>
<comment type="caution">
    <text evidence="6">The sequence shown here is derived from an EMBL/GenBank/DDBJ whole genome shotgun (WGS) entry which is preliminary data.</text>
</comment>
<evidence type="ECO:0000256" key="4">
    <source>
        <dbReference type="ARBA" id="ARBA00023136"/>
    </source>
</evidence>
<dbReference type="Gene3D" id="1.20.1740.10">
    <property type="entry name" value="Amino acid/polyamine transporter I"/>
    <property type="match status" value="1"/>
</dbReference>
<dbReference type="Proteomes" id="UP000242146">
    <property type="component" value="Unassembled WGS sequence"/>
</dbReference>
<evidence type="ECO:0000313" key="7">
    <source>
        <dbReference type="Proteomes" id="UP000242146"/>
    </source>
</evidence>
<sequence>MAVGGGGLAQGSIVFGENVVYSMYQGQQTNVWAARGVGFAGMAGRLPNQPNLAQNFSFEHSATSAGSYANGIYYVIFSYSGYYNLQRVTDELKSPLQNLPRCGVASILFTTVVYLLANAAYLAVLPVSTIAGSNLTVAASLFSMAFGGIFGTRVLPVLVGLSSFGFVGVSVYSSSRVILEFAREGLLPFDRVFSQVHPRLKTPVPALLLIYAIAVVFMLAPPPGTAFQFIMAFCSYGDYIFAALCAIGVLILRRREPELARPIRAPIALVVFFILICFYTLIFVYIPPTKISTEYPYFCNLQPWGEK</sequence>
<evidence type="ECO:0000256" key="1">
    <source>
        <dbReference type="ARBA" id="ARBA00004141"/>
    </source>
</evidence>
<feature type="transmembrane region" description="Helical" evidence="5">
    <location>
        <begin position="157"/>
        <end position="179"/>
    </location>
</feature>
<comment type="subcellular location">
    <subcellularLocation>
        <location evidence="1">Membrane</location>
        <topology evidence="1">Multi-pass membrane protein</topology>
    </subcellularLocation>
</comment>
<keyword evidence="4 5" id="KW-0472">Membrane</keyword>
<reference evidence="6 7" key="1">
    <citation type="submission" date="2016-07" db="EMBL/GenBank/DDBJ databases">
        <title>Pervasive Adenine N6-methylation of Active Genes in Fungi.</title>
        <authorList>
            <consortium name="DOE Joint Genome Institute"/>
            <person name="Mondo S.J."/>
            <person name="Dannebaum R.O."/>
            <person name="Kuo R.C."/>
            <person name="Labutti K."/>
            <person name="Haridas S."/>
            <person name="Kuo A."/>
            <person name="Salamov A."/>
            <person name="Ahrendt S.R."/>
            <person name="Lipzen A."/>
            <person name="Sullivan W."/>
            <person name="Andreopoulos W.B."/>
            <person name="Clum A."/>
            <person name="Lindquist E."/>
            <person name="Daum C."/>
            <person name="Ramamoorthy G.K."/>
            <person name="Gryganskyi A."/>
            <person name="Culley D."/>
            <person name="Magnuson J.K."/>
            <person name="James T.Y."/>
            <person name="O'Malley M.A."/>
            <person name="Stajich J.E."/>
            <person name="Spatafora J.W."/>
            <person name="Visel A."/>
            <person name="Grigoriev I.V."/>
        </authorList>
    </citation>
    <scope>NUCLEOTIDE SEQUENCE [LARGE SCALE GENOMIC DNA]</scope>
    <source>
        <strain evidence="6 7">NRRL 3301</strain>
    </source>
</reference>
<dbReference type="OrthoDB" id="5982228at2759"/>
<dbReference type="InterPro" id="IPR002293">
    <property type="entry name" value="AA/rel_permease1"/>
</dbReference>
<dbReference type="EMBL" id="MCGT01000018">
    <property type="protein sequence ID" value="ORX52289.1"/>
    <property type="molecule type" value="Genomic_DNA"/>
</dbReference>
<evidence type="ECO:0008006" key="8">
    <source>
        <dbReference type="Google" id="ProtNLM"/>
    </source>
</evidence>
<dbReference type="AlphaFoldDB" id="A0A1X2GEW4"/>
<evidence type="ECO:0000313" key="6">
    <source>
        <dbReference type="EMBL" id="ORX52289.1"/>
    </source>
</evidence>
<accession>A0A1X2GEW4</accession>
<feature type="transmembrane region" description="Helical" evidence="5">
    <location>
        <begin position="263"/>
        <end position="286"/>
    </location>
</feature>
<gene>
    <name evidence="6" type="ORF">DM01DRAFT_1363259</name>
</gene>
<dbReference type="GO" id="GO:0016020">
    <property type="term" value="C:membrane"/>
    <property type="evidence" value="ECO:0007669"/>
    <property type="project" value="UniProtKB-SubCell"/>
</dbReference>
<organism evidence="6 7">
    <name type="scientific">Hesseltinella vesiculosa</name>
    <dbReference type="NCBI Taxonomy" id="101127"/>
    <lineage>
        <taxon>Eukaryota</taxon>
        <taxon>Fungi</taxon>
        <taxon>Fungi incertae sedis</taxon>
        <taxon>Mucoromycota</taxon>
        <taxon>Mucoromycotina</taxon>
        <taxon>Mucoromycetes</taxon>
        <taxon>Mucorales</taxon>
        <taxon>Cunninghamellaceae</taxon>
        <taxon>Hesseltinella</taxon>
    </lineage>
</organism>
<dbReference type="PANTHER" id="PTHR11785">
    <property type="entry name" value="AMINO ACID TRANSPORTER"/>
    <property type="match status" value="1"/>
</dbReference>
<proteinExistence type="predicted"/>
<feature type="transmembrane region" description="Helical" evidence="5">
    <location>
        <begin position="103"/>
        <end position="124"/>
    </location>
</feature>
<keyword evidence="3 5" id="KW-1133">Transmembrane helix</keyword>
<dbReference type="PANTHER" id="PTHR11785:SF353">
    <property type="entry name" value="METHIONINE TRANSPORTER (EUROFUNG)"/>
    <property type="match status" value="1"/>
</dbReference>
<protein>
    <recommendedName>
        <fullName evidence="8">Amino acid transporter transmembrane domain-containing protein</fullName>
    </recommendedName>
</protein>
<dbReference type="Pfam" id="PF13520">
    <property type="entry name" value="AA_permease_2"/>
    <property type="match status" value="1"/>
</dbReference>
<dbReference type="STRING" id="101127.A0A1X2GEW4"/>
<evidence type="ECO:0000256" key="2">
    <source>
        <dbReference type="ARBA" id="ARBA00022692"/>
    </source>
</evidence>
<feature type="transmembrane region" description="Helical" evidence="5">
    <location>
        <begin position="200"/>
        <end position="220"/>
    </location>
</feature>
<feature type="transmembrane region" description="Helical" evidence="5">
    <location>
        <begin position="226"/>
        <end position="251"/>
    </location>
</feature>